<protein>
    <submittedName>
        <fullName evidence="1">Uncharacterized protein</fullName>
    </submittedName>
</protein>
<accession>A0A060SHU5</accession>
<proteinExistence type="predicted"/>
<dbReference type="HOGENOM" id="CLU_1120619_0_0_1"/>
<dbReference type="STRING" id="5643.A0A060SHU5"/>
<dbReference type="Proteomes" id="UP000029665">
    <property type="component" value="Unassembled WGS sequence"/>
</dbReference>
<dbReference type="EMBL" id="CCBP010000125">
    <property type="protein sequence ID" value="CDO73970.1"/>
    <property type="molecule type" value="Genomic_DNA"/>
</dbReference>
<dbReference type="AlphaFoldDB" id="A0A060SHU5"/>
<comment type="caution">
    <text evidence="1">The sequence shown here is derived from an EMBL/GenBank/DDBJ whole genome shotgun (WGS) entry which is preliminary data.</text>
</comment>
<gene>
    <name evidence="1" type="ORF">BN946_scf185043.g19</name>
</gene>
<keyword evidence="2" id="KW-1185">Reference proteome</keyword>
<reference evidence="1" key="1">
    <citation type="submission" date="2014-01" db="EMBL/GenBank/DDBJ databases">
        <title>The genome of the white-rot fungus Pycnoporus cinnabarinus: a basidiomycete model with a versatile arsenal for lignocellulosic biomass breakdown.</title>
        <authorList>
            <person name="Levasseur A."/>
            <person name="Lomascolo A."/>
            <person name="Ruiz-Duenas F.J."/>
            <person name="Uzan E."/>
            <person name="Piumi F."/>
            <person name="Kues U."/>
            <person name="Ram A.F.J."/>
            <person name="Murat C."/>
            <person name="Haon M."/>
            <person name="Benoit I."/>
            <person name="Arfi Y."/>
            <person name="Chevret D."/>
            <person name="Drula E."/>
            <person name="Kwon M.J."/>
            <person name="Gouret P."/>
            <person name="Lesage-Meessen L."/>
            <person name="Lombard V."/>
            <person name="Mariette J."/>
            <person name="Noirot C."/>
            <person name="Park J."/>
            <person name="Patyshakuliyeva A."/>
            <person name="Wieneger R.A.B."/>
            <person name="Wosten H.A.B."/>
            <person name="Martin F."/>
            <person name="Coutinho P.M."/>
            <person name="de Vries R."/>
            <person name="Martinez A.T."/>
            <person name="Klopp C."/>
            <person name="Pontarotti P."/>
            <person name="Henrissat B."/>
            <person name="Record E."/>
        </authorList>
    </citation>
    <scope>NUCLEOTIDE SEQUENCE [LARGE SCALE GENOMIC DNA]</scope>
    <source>
        <strain evidence="1">BRFM137</strain>
    </source>
</reference>
<dbReference type="OrthoDB" id="2426273at2759"/>
<sequence>MSHPEDEPVAISSLLGVDARSFIHLPSTEERMRALLLQVGTFNRALLMNGWWCERLVLKNFSWAPASLSNVLWPGPDTDLRMATCTEEGAFGEFSIVHFTPVLLGINYGVVVVMDESNESGIVSTAKPGTGGTSLTKLGLCQIFRLMLSPYLFRLHDVQTLVINAILLTHSVCAQKLDGGGVAAVVANIPDGDAPSARSHVDTPLHCRFVTIGSATDRMPDVAETMHSRNYWVHVAGHEIVSGKVRIT</sequence>
<evidence type="ECO:0000313" key="2">
    <source>
        <dbReference type="Proteomes" id="UP000029665"/>
    </source>
</evidence>
<organism evidence="1 2">
    <name type="scientific">Pycnoporus cinnabarinus</name>
    <name type="common">Cinnabar-red polypore</name>
    <name type="synonym">Trametes cinnabarina</name>
    <dbReference type="NCBI Taxonomy" id="5643"/>
    <lineage>
        <taxon>Eukaryota</taxon>
        <taxon>Fungi</taxon>
        <taxon>Dikarya</taxon>
        <taxon>Basidiomycota</taxon>
        <taxon>Agaricomycotina</taxon>
        <taxon>Agaricomycetes</taxon>
        <taxon>Polyporales</taxon>
        <taxon>Polyporaceae</taxon>
        <taxon>Trametes</taxon>
    </lineage>
</organism>
<name>A0A060SHU5_PYCCI</name>
<evidence type="ECO:0000313" key="1">
    <source>
        <dbReference type="EMBL" id="CDO73970.1"/>
    </source>
</evidence>